<feature type="transmembrane region" description="Helical" evidence="1">
    <location>
        <begin position="99"/>
        <end position="119"/>
    </location>
</feature>
<keyword evidence="1" id="KW-1133">Transmembrane helix</keyword>
<organism evidence="2 3">
    <name type="scientific">Mycolicibacterium moriokaense</name>
    <dbReference type="NCBI Taxonomy" id="39691"/>
    <lineage>
        <taxon>Bacteria</taxon>
        <taxon>Bacillati</taxon>
        <taxon>Actinomycetota</taxon>
        <taxon>Actinomycetes</taxon>
        <taxon>Mycobacteriales</taxon>
        <taxon>Mycobacteriaceae</taxon>
        <taxon>Mycolicibacterium</taxon>
    </lineage>
</organism>
<keyword evidence="1" id="KW-0472">Membrane</keyword>
<proteinExistence type="predicted"/>
<protein>
    <recommendedName>
        <fullName evidence="4">DUF4345 domain-containing protein</fullName>
    </recommendedName>
</protein>
<evidence type="ECO:0000313" key="2">
    <source>
        <dbReference type="EMBL" id="PXX08717.1"/>
    </source>
</evidence>
<accession>A0A318HLM3</accession>
<comment type="caution">
    <text evidence="2">The sequence shown here is derived from an EMBL/GenBank/DDBJ whole genome shotgun (WGS) entry which is preliminary data.</text>
</comment>
<reference evidence="2 3" key="2">
    <citation type="submission" date="2018-06" db="EMBL/GenBank/DDBJ databases">
        <title>Sequencing of bacterial isolates from soil warming experiment in Harvard Forest, Massachusetts, USA.</title>
        <authorList>
            <person name="Deangelis K.PhD."/>
        </authorList>
    </citation>
    <scope>NUCLEOTIDE SEQUENCE [LARGE SCALE GENOMIC DNA]</scope>
    <source>
        <strain evidence="2 3">GAS496</strain>
    </source>
</reference>
<evidence type="ECO:0000256" key="1">
    <source>
        <dbReference type="SAM" id="Phobius"/>
    </source>
</evidence>
<sequence>MNIANLALRIATGASLAASGVIHAYLYIHGYRDIPTVGPAFLLQGSVFCALAVLVLAGGPAWLRLVAVIGATGSLVAFALSRTVGLFGFSETGWQPAPYAAITVVAEVLTLLLVGTAALRQRPRASKDDLDVRDRSSSPGTPR</sequence>
<keyword evidence="3" id="KW-1185">Reference proteome</keyword>
<dbReference type="AlphaFoldDB" id="A0A318HLM3"/>
<feature type="transmembrane region" description="Helical" evidence="1">
    <location>
        <begin position="65"/>
        <end position="87"/>
    </location>
</feature>
<evidence type="ECO:0008006" key="4">
    <source>
        <dbReference type="Google" id="ProtNLM"/>
    </source>
</evidence>
<evidence type="ECO:0000313" key="3">
    <source>
        <dbReference type="Proteomes" id="UP000247781"/>
    </source>
</evidence>
<feature type="transmembrane region" description="Helical" evidence="1">
    <location>
        <begin position="7"/>
        <end position="28"/>
    </location>
</feature>
<dbReference type="Proteomes" id="UP000247781">
    <property type="component" value="Unassembled WGS sequence"/>
</dbReference>
<name>A0A318HLM3_9MYCO</name>
<reference evidence="3" key="1">
    <citation type="submission" date="2018-05" db="EMBL/GenBank/DDBJ databases">
        <authorList>
            <person name="Deangelis K."/>
            <person name="Huntemann M."/>
            <person name="Clum A."/>
            <person name="Pillay M."/>
            <person name="Palaniappan K."/>
            <person name="Varghese N."/>
            <person name="Mikhailova N."/>
            <person name="Stamatis D."/>
            <person name="Reddy T."/>
            <person name="Daum C."/>
            <person name="Shapiro N."/>
            <person name="Ivanova N."/>
            <person name="Kyrpides N."/>
            <person name="Woyke T."/>
        </authorList>
    </citation>
    <scope>NUCLEOTIDE SEQUENCE [LARGE SCALE GENOMIC DNA]</scope>
    <source>
        <strain evidence="3">GAS496</strain>
    </source>
</reference>
<dbReference type="EMBL" id="QJJU01000007">
    <property type="protein sequence ID" value="PXX08717.1"/>
    <property type="molecule type" value="Genomic_DNA"/>
</dbReference>
<dbReference type="RefSeq" id="WP_235658343.1">
    <property type="nucleotide sequence ID" value="NZ_QJJU01000007.1"/>
</dbReference>
<keyword evidence="1" id="KW-0812">Transmembrane</keyword>
<gene>
    <name evidence="2" type="ORF">C8E89_10720</name>
</gene>
<feature type="transmembrane region" description="Helical" evidence="1">
    <location>
        <begin position="40"/>
        <end position="58"/>
    </location>
</feature>